<dbReference type="EMBL" id="CP036267">
    <property type="protein sequence ID" value="QDT32047.1"/>
    <property type="molecule type" value="Genomic_DNA"/>
</dbReference>
<dbReference type="SUPFAM" id="SSF52499">
    <property type="entry name" value="Isochorismatase-like hydrolases"/>
    <property type="match status" value="1"/>
</dbReference>
<dbReference type="Gene3D" id="3.40.50.850">
    <property type="entry name" value="Isochorismatase-like"/>
    <property type="match status" value="1"/>
</dbReference>
<dbReference type="Pfam" id="PF00857">
    <property type="entry name" value="Isochorismatase"/>
    <property type="match status" value="1"/>
</dbReference>
<dbReference type="InterPro" id="IPR036380">
    <property type="entry name" value="Isochorismatase-like_sf"/>
</dbReference>
<dbReference type="AlphaFoldDB" id="A0A517QKK1"/>
<gene>
    <name evidence="2" type="ORF">Mal48_12870</name>
</gene>
<evidence type="ECO:0000313" key="2">
    <source>
        <dbReference type="EMBL" id="QDT32047.1"/>
    </source>
</evidence>
<keyword evidence="3" id="KW-1185">Reference proteome</keyword>
<dbReference type="CDD" id="cd01012">
    <property type="entry name" value="YcaC_related"/>
    <property type="match status" value="1"/>
</dbReference>
<evidence type="ECO:0000313" key="3">
    <source>
        <dbReference type="Proteomes" id="UP000315724"/>
    </source>
</evidence>
<dbReference type="RefSeq" id="WP_145197069.1">
    <property type="nucleotide sequence ID" value="NZ_CP036267.1"/>
</dbReference>
<evidence type="ECO:0000259" key="1">
    <source>
        <dbReference type="Pfam" id="PF00857"/>
    </source>
</evidence>
<dbReference type="InterPro" id="IPR000868">
    <property type="entry name" value="Isochorismatase-like_dom"/>
</dbReference>
<reference evidence="2 3" key="1">
    <citation type="submission" date="2019-02" db="EMBL/GenBank/DDBJ databases">
        <title>Deep-cultivation of Planctomycetes and their phenomic and genomic characterization uncovers novel biology.</title>
        <authorList>
            <person name="Wiegand S."/>
            <person name="Jogler M."/>
            <person name="Boedeker C."/>
            <person name="Pinto D."/>
            <person name="Vollmers J."/>
            <person name="Rivas-Marin E."/>
            <person name="Kohn T."/>
            <person name="Peeters S.H."/>
            <person name="Heuer A."/>
            <person name="Rast P."/>
            <person name="Oberbeckmann S."/>
            <person name="Bunk B."/>
            <person name="Jeske O."/>
            <person name="Meyerdierks A."/>
            <person name="Storesund J.E."/>
            <person name="Kallscheuer N."/>
            <person name="Luecker S."/>
            <person name="Lage O.M."/>
            <person name="Pohl T."/>
            <person name="Merkel B.J."/>
            <person name="Hornburger P."/>
            <person name="Mueller R.-W."/>
            <person name="Bruemmer F."/>
            <person name="Labrenz M."/>
            <person name="Spormann A.M."/>
            <person name="Op den Camp H."/>
            <person name="Overmann J."/>
            <person name="Amann R."/>
            <person name="Jetten M.S.M."/>
            <person name="Mascher T."/>
            <person name="Medema M.H."/>
            <person name="Devos D.P."/>
            <person name="Kaster A.-K."/>
            <person name="Ovreas L."/>
            <person name="Rohde M."/>
            <person name="Galperin M.Y."/>
            <person name="Jogler C."/>
        </authorList>
    </citation>
    <scope>NUCLEOTIDE SEQUENCE [LARGE SCALE GENOMIC DNA]</scope>
    <source>
        <strain evidence="2 3">Mal48</strain>
    </source>
</reference>
<feature type="domain" description="Isochorismatase-like" evidence="1">
    <location>
        <begin position="14"/>
        <end position="160"/>
    </location>
</feature>
<dbReference type="InterPro" id="IPR050993">
    <property type="entry name" value="Isochorismatase_domain"/>
</dbReference>
<dbReference type="KEGG" id="tpol:Mal48_12870"/>
<dbReference type="OrthoDB" id="9789777at2"/>
<dbReference type="PANTHER" id="PTHR14119">
    <property type="entry name" value="HYDROLASE"/>
    <property type="match status" value="1"/>
</dbReference>
<dbReference type="Proteomes" id="UP000315724">
    <property type="component" value="Chromosome"/>
</dbReference>
<proteinExistence type="predicted"/>
<name>A0A517QKK1_9PLAN</name>
<dbReference type="PANTHER" id="PTHR14119:SF3">
    <property type="entry name" value="ISOCHORISMATASE DOMAIN-CONTAINING PROTEIN 2"/>
    <property type="match status" value="1"/>
</dbReference>
<organism evidence="2 3">
    <name type="scientific">Thalassoglobus polymorphus</name>
    <dbReference type="NCBI Taxonomy" id="2527994"/>
    <lineage>
        <taxon>Bacteria</taxon>
        <taxon>Pseudomonadati</taxon>
        <taxon>Planctomycetota</taxon>
        <taxon>Planctomycetia</taxon>
        <taxon>Planctomycetales</taxon>
        <taxon>Planctomycetaceae</taxon>
        <taxon>Thalassoglobus</taxon>
    </lineage>
</organism>
<accession>A0A517QKK1</accession>
<sequence length="186" mass="20339">MRSSQLLTATSSRLLIVDMQEKLLAAMKEQEAVISNCLKLVRGANVLEVPVDATEQYPKGLGGTVDTLADLIAERPAKMRFSCSETLAWAKQGTASDQPYQVVLAGIEAHVCVLQTAFDLLANGFEVFVVADAATSRNRTDYEFGLKRMADSGVQLVTTEMVLFEWCEVAGTDEFKQISRIITGRS</sequence>
<protein>
    <submittedName>
        <fullName evidence="2">Isochorismatase family protein</fullName>
    </submittedName>
</protein>